<keyword evidence="8" id="KW-1185">Reference proteome</keyword>
<comment type="similarity">
    <text evidence="2 6">Belongs to the peroxisomal membrane protein PXMP2/4 family.</text>
</comment>
<accession>A0ABY8U9W4</accession>
<evidence type="ECO:0000256" key="3">
    <source>
        <dbReference type="ARBA" id="ARBA00022692"/>
    </source>
</evidence>
<feature type="transmembrane region" description="Helical" evidence="6">
    <location>
        <begin position="60"/>
        <end position="83"/>
    </location>
</feature>
<dbReference type="Proteomes" id="UP001244341">
    <property type="component" value="Chromosome 9b"/>
</dbReference>
<dbReference type="PANTHER" id="PTHR11266:SF17">
    <property type="entry name" value="PROTEIN MPV17"/>
    <property type="match status" value="1"/>
</dbReference>
<dbReference type="InterPro" id="IPR007248">
    <property type="entry name" value="Mpv17_PMP22"/>
</dbReference>
<gene>
    <name evidence="7" type="ORF">OEZ85_009730</name>
</gene>
<evidence type="ECO:0000256" key="4">
    <source>
        <dbReference type="ARBA" id="ARBA00022989"/>
    </source>
</evidence>
<evidence type="ECO:0000256" key="5">
    <source>
        <dbReference type="ARBA" id="ARBA00023136"/>
    </source>
</evidence>
<evidence type="ECO:0008006" key="9">
    <source>
        <dbReference type="Google" id="ProtNLM"/>
    </source>
</evidence>
<keyword evidence="3 6" id="KW-0812">Transmembrane</keyword>
<evidence type="ECO:0000256" key="1">
    <source>
        <dbReference type="ARBA" id="ARBA00004141"/>
    </source>
</evidence>
<comment type="subcellular location">
    <subcellularLocation>
        <location evidence="1">Membrane</location>
        <topology evidence="1">Multi-pass membrane protein</topology>
    </subcellularLocation>
</comment>
<feature type="transmembrane region" description="Helical" evidence="6">
    <location>
        <begin position="21"/>
        <end position="40"/>
    </location>
</feature>
<evidence type="ECO:0000256" key="2">
    <source>
        <dbReference type="ARBA" id="ARBA00006824"/>
    </source>
</evidence>
<protein>
    <recommendedName>
        <fullName evidence="9">TLC domain-containing protein</fullName>
    </recommendedName>
</protein>
<evidence type="ECO:0000313" key="8">
    <source>
        <dbReference type="Proteomes" id="UP001244341"/>
    </source>
</evidence>
<dbReference type="PANTHER" id="PTHR11266">
    <property type="entry name" value="PEROXISOMAL MEMBRANE PROTEIN 2, PXMP2 MPV17"/>
    <property type="match status" value="1"/>
</dbReference>
<name>A0ABY8U9W4_TETOB</name>
<proteinExistence type="inferred from homology"/>
<evidence type="ECO:0000313" key="7">
    <source>
        <dbReference type="EMBL" id="WIA18262.1"/>
    </source>
</evidence>
<dbReference type="Pfam" id="PF04117">
    <property type="entry name" value="Mpv17_PMP22"/>
    <property type="match status" value="1"/>
</dbReference>
<reference evidence="7 8" key="1">
    <citation type="submission" date="2023-05" db="EMBL/GenBank/DDBJ databases">
        <title>A 100% complete, gapless, phased diploid assembly of the Scenedesmus obliquus UTEX 3031 genome.</title>
        <authorList>
            <person name="Biondi T.C."/>
            <person name="Hanschen E.R."/>
            <person name="Kwon T."/>
            <person name="Eng W."/>
            <person name="Kruse C.P.S."/>
            <person name="Koehler S.I."/>
            <person name="Kunde Y."/>
            <person name="Gleasner C.D."/>
            <person name="You Mak K.T."/>
            <person name="Polle J."/>
            <person name="Hovde B.T."/>
            <person name="Starkenburg S.R."/>
        </authorList>
    </citation>
    <scope>NUCLEOTIDE SEQUENCE [LARGE SCALE GENOMIC DNA]</scope>
    <source>
        <strain evidence="7 8">DOE0152z</strain>
    </source>
</reference>
<evidence type="ECO:0000256" key="6">
    <source>
        <dbReference type="RuleBase" id="RU363053"/>
    </source>
</evidence>
<keyword evidence="4 6" id="KW-1133">Transmembrane helix</keyword>
<sequence length="180" mass="19383">MLQHSSSKGFTIDQRRTLLTAVGFGAAFVGPVGEFWYSGLEKVCRWLVPGGGGRFLATKVVLDSAVMGSVYVAAFFAFGSLVLEGSGVAGFVKKMQVDFIPTYAAELAFWPLVQTANFSYVPVRHQLLAVNMFSLLDAAFISWVGNQQDWLGKIMGRLGMREPAGPAAAAAPAEEQGKER</sequence>
<organism evidence="7 8">
    <name type="scientific">Tetradesmus obliquus</name>
    <name type="common">Green alga</name>
    <name type="synonym">Acutodesmus obliquus</name>
    <dbReference type="NCBI Taxonomy" id="3088"/>
    <lineage>
        <taxon>Eukaryota</taxon>
        <taxon>Viridiplantae</taxon>
        <taxon>Chlorophyta</taxon>
        <taxon>core chlorophytes</taxon>
        <taxon>Chlorophyceae</taxon>
        <taxon>CS clade</taxon>
        <taxon>Sphaeropleales</taxon>
        <taxon>Scenedesmaceae</taxon>
        <taxon>Tetradesmus</taxon>
    </lineage>
</organism>
<dbReference type="EMBL" id="CP126216">
    <property type="protein sequence ID" value="WIA18262.1"/>
    <property type="molecule type" value="Genomic_DNA"/>
</dbReference>
<keyword evidence="5 6" id="KW-0472">Membrane</keyword>